<keyword evidence="5" id="KW-1185">Reference proteome</keyword>
<dbReference type="Gene3D" id="3.90.45.10">
    <property type="entry name" value="Peptide deformylase"/>
    <property type="match status" value="1"/>
</dbReference>
<keyword evidence="3" id="KW-0648">Protein biosynthesis</keyword>
<name>C0EFK6_9FIRM</name>
<reference evidence="4 5" key="1">
    <citation type="submission" date="2009-01" db="EMBL/GenBank/DDBJ databases">
        <authorList>
            <person name="Fulton L."/>
            <person name="Clifton S."/>
            <person name="Fulton B."/>
            <person name="Xu J."/>
            <person name="Minx P."/>
            <person name="Pepin K.H."/>
            <person name="Johnson M."/>
            <person name="Bhonagiri V."/>
            <person name="Nash W.E."/>
            <person name="Mardis E.R."/>
            <person name="Wilson R.K."/>
        </authorList>
    </citation>
    <scope>NUCLEOTIDE SEQUENCE [LARGE SCALE GENOMIC DNA]</scope>
    <source>
        <strain evidence="4 5">DSM 5476</strain>
    </source>
</reference>
<evidence type="ECO:0000313" key="5">
    <source>
        <dbReference type="Proteomes" id="UP000003340"/>
    </source>
</evidence>
<dbReference type="NCBIfam" id="TIGR00079">
    <property type="entry name" value="pept_deformyl"/>
    <property type="match status" value="1"/>
</dbReference>
<comment type="cofactor">
    <cofactor evidence="3">
        <name>Fe(2+)</name>
        <dbReference type="ChEBI" id="CHEBI:29033"/>
    </cofactor>
    <text evidence="3">Binds 1 Fe(2+) ion.</text>
</comment>
<dbReference type="PRINTS" id="PR01576">
    <property type="entry name" value="PDEFORMYLASE"/>
</dbReference>
<keyword evidence="3 4" id="KW-0378">Hydrolase</keyword>
<feature type="active site" evidence="3">
    <location>
        <position position="131"/>
    </location>
</feature>
<evidence type="ECO:0000256" key="3">
    <source>
        <dbReference type="HAMAP-Rule" id="MF_00163"/>
    </source>
</evidence>
<comment type="catalytic activity">
    <reaction evidence="3">
        <text>N-terminal N-formyl-L-methionyl-[peptide] + H2O = N-terminal L-methionyl-[peptide] + formate</text>
        <dbReference type="Rhea" id="RHEA:24420"/>
        <dbReference type="Rhea" id="RHEA-COMP:10639"/>
        <dbReference type="Rhea" id="RHEA-COMP:10640"/>
        <dbReference type="ChEBI" id="CHEBI:15377"/>
        <dbReference type="ChEBI" id="CHEBI:15740"/>
        <dbReference type="ChEBI" id="CHEBI:49298"/>
        <dbReference type="ChEBI" id="CHEBI:64731"/>
        <dbReference type="EC" id="3.5.1.88"/>
    </reaction>
</comment>
<dbReference type="PANTHER" id="PTHR10458">
    <property type="entry name" value="PEPTIDE DEFORMYLASE"/>
    <property type="match status" value="1"/>
</dbReference>
<gene>
    <name evidence="3 4" type="primary">def</name>
    <name evidence="4" type="ORF">CLOSTMETH_02648</name>
</gene>
<feature type="binding site" evidence="3">
    <location>
        <position position="134"/>
    </location>
    <ligand>
        <name>Fe cation</name>
        <dbReference type="ChEBI" id="CHEBI:24875"/>
    </ligand>
</feature>
<dbReference type="eggNOG" id="COG0242">
    <property type="taxonomic scope" value="Bacteria"/>
</dbReference>
<dbReference type="CDD" id="cd00487">
    <property type="entry name" value="Pep_deformylase"/>
    <property type="match status" value="1"/>
</dbReference>
<sequence>MAIRTIVVDDDSILRKKCREVIDYNKRLHDLLDDLAETMHKADGVGLAAPQVGVLRRAVVIDVGEGVIELVNPEIIKKSGSQNGAEGCLSYPNEFGMVERPMQVTVKAFDRDGKEFKLIGKELLARAICHEVDHLDGIVFKDLATEMIEDEE</sequence>
<evidence type="ECO:0000256" key="1">
    <source>
        <dbReference type="ARBA" id="ARBA00010759"/>
    </source>
</evidence>
<dbReference type="HOGENOM" id="CLU_061901_4_2_9"/>
<dbReference type="PIRSF" id="PIRSF004749">
    <property type="entry name" value="Pep_def"/>
    <property type="match status" value="1"/>
</dbReference>
<dbReference type="GO" id="GO:0042586">
    <property type="term" value="F:peptide deformylase activity"/>
    <property type="evidence" value="ECO:0007669"/>
    <property type="project" value="UniProtKB-UniRule"/>
</dbReference>
<dbReference type="STRING" id="537013.CLOSTMETH_02648"/>
<feature type="binding site" evidence="3">
    <location>
        <position position="130"/>
    </location>
    <ligand>
        <name>Fe cation</name>
        <dbReference type="ChEBI" id="CHEBI:24875"/>
    </ligand>
</feature>
<dbReference type="Pfam" id="PF01327">
    <property type="entry name" value="Pep_deformylase"/>
    <property type="match status" value="1"/>
</dbReference>
<dbReference type="InterPro" id="IPR023635">
    <property type="entry name" value="Peptide_deformylase"/>
</dbReference>
<dbReference type="EC" id="3.5.1.88" evidence="3"/>
<dbReference type="EMBL" id="ACEC01000093">
    <property type="protein sequence ID" value="EEG29635.1"/>
    <property type="molecule type" value="Genomic_DNA"/>
</dbReference>
<feature type="binding site" evidence="3">
    <location>
        <position position="88"/>
    </location>
    <ligand>
        <name>Fe cation</name>
        <dbReference type="ChEBI" id="CHEBI:24875"/>
    </ligand>
</feature>
<dbReference type="PANTHER" id="PTHR10458:SF22">
    <property type="entry name" value="PEPTIDE DEFORMYLASE"/>
    <property type="match status" value="1"/>
</dbReference>
<keyword evidence="2 3" id="KW-0408">Iron</keyword>
<dbReference type="GO" id="GO:0006412">
    <property type="term" value="P:translation"/>
    <property type="evidence" value="ECO:0007669"/>
    <property type="project" value="UniProtKB-UniRule"/>
</dbReference>
<dbReference type="GO" id="GO:0046872">
    <property type="term" value="F:metal ion binding"/>
    <property type="evidence" value="ECO:0007669"/>
    <property type="project" value="UniProtKB-KW"/>
</dbReference>
<dbReference type="InterPro" id="IPR036821">
    <property type="entry name" value="Peptide_deformylase_sf"/>
</dbReference>
<evidence type="ECO:0000256" key="2">
    <source>
        <dbReference type="ARBA" id="ARBA00023004"/>
    </source>
</evidence>
<comment type="caution">
    <text evidence="4">The sequence shown here is derived from an EMBL/GenBank/DDBJ whole genome shotgun (WGS) entry which is preliminary data.</text>
</comment>
<comment type="similarity">
    <text evidence="1 3">Belongs to the polypeptide deformylase family.</text>
</comment>
<protein>
    <recommendedName>
        <fullName evidence="3">Peptide deformylase</fullName>
        <shortName evidence="3">PDF</shortName>
        <ecNumber evidence="3">3.5.1.88</ecNumber>
    </recommendedName>
    <alternativeName>
        <fullName evidence="3">Polypeptide deformylase</fullName>
    </alternativeName>
</protein>
<reference evidence="4 5" key="2">
    <citation type="submission" date="2009-02" db="EMBL/GenBank/DDBJ databases">
        <title>Draft genome sequence of Clostridium methylpentosum (DSM 5476).</title>
        <authorList>
            <person name="Sudarsanam P."/>
            <person name="Ley R."/>
            <person name="Guruge J."/>
            <person name="Turnbaugh P.J."/>
            <person name="Mahowald M."/>
            <person name="Liep D."/>
            <person name="Gordon J."/>
        </authorList>
    </citation>
    <scope>NUCLEOTIDE SEQUENCE [LARGE SCALE GENOMIC DNA]</scope>
    <source>
        <strain evidence="4 5">DSM 5476</strain>
    </source>
</reference>
<comment type="function">
    <text evidence="3">Removes the formyl group from the N-terminal Met of newly synthesized proteins. Requires at least a dipeptide for an efficient rate of reaction. N-terminal L-methionine is a prerequisite for activity but the enzyme has broad specificity at other positions.</text>
</comment>
<dbReference type="AlphaFoldDB" id="C0EFK6"/>
<dbReference type="Proteomes" id="UP000003340">
    <property type="component" value="Unassembled WGS sequence"/>
</dbReference>
<dbReference type="SUPFAM" id="SSF56420">
    <property type="entry name" value="Peptide deformylase"/>
    <property type="match status" value="1"/>
</dbReference>
<dbReference type="NCBIfam" id="NF001159">
    <property type="entry name" value="PRK00150.1-3"/>
    <property type="match status" value="1"/>
</dbReference>
<dbReference type="HAMAP" id="MF_00163">
    <property type="entry name" value="Pep_deformylase"/>
    <property type="match status" value="1"/>
</dbReference>
<evidence type="ECO:0000313" key="4">
    <source>
        <dbReference type="EMBL" id="EEG29635.1"/>
    </source>
</evidence>
<organism evidence="4 5">
    <name type="scientific">[Clostridium] methylpentosum DSM 5476</name>
    <dbReference type="NCBI Taxonomy" id="537013"/>
    <lineage>
        <taxon>Bacteria</taxon>
        <taxon>Bacillati</taxon>
        <taxon>Bacillota</taxon>
        <taxon>Clostridia</taxon>
        <taxon>Eubacteriales</taxon>
        <taxon>Oscillospiraceae</taxon>
        <taxon>Oscillospiraceae incertae sedis</taxon>
    </lineage>
</organism>
<proteinExistence type="inferred from homology"/>
<accession>C0EFK6</accession>
<keyword evidence="3" id="KW-0479">Metal-binding</keyword>